<dbReference type="SUPFAM" id="SSF55103">
    <property type="entry name" value="FAD-linked oxidases, C-terminal domain"/>
    <property type="match status" value="1"/>
</dbReference>
<dbReference type="InterPro" id="IPR016169">
    <property type="entry name" value="FAD-bd_PCMH_sub2"/>
</dbReference>
<dbReference type="PANTHER" id="PTHR43716:SF1">
    <property type="entry name" value="D-2-HYDROXYGLUTARATE DEHYDROGENASE, MITOCHONDRIAL"/>
    <property type="match status" value="1"/>
</dbReference>
<dbReference type="STRING" id="67003.A0A1X0NXE7"/>
<evidence type="ECO:0000313" key="7">
    <source>
        <dbReference type="EMBL" id="ORC89208.1"/>
    </source>
</evidence>
<dbReference type="Gene3D" id="3.30.465.10">
    <property type="match status" value="1"/>
</dbReference>
<evidence type="ECO:0000256" key="3">
    <source>
        <dbReference type="ARBA" id="ARBA00022630"/>
    </source>
</evidence>
<dbReference type="PROSITE" id="PS51387">
    <property type="entry name" value="FAD_PCMH"/>
    <property type="match status" value="1"/>
</dbReference>
<dbReference type="VEuPathDB" id="TriTrypDB:TM35_000132120"/>
<evidence type="ECO:0000256" key="1">
    <source>
        <dbReference type="ARBA" id="ARBA00001974"/>
    </source>
</evidence>
<gene>
    <name evidence="7" type="ORF">TM35_000132120</name>
</gene>
<dbReference type="InterPro" id="IPR016167">
    <property type="entry name" value="FAD-bd_PCMH_sub1"/>
</dbReference>
<dbReference type="InterPro" id="IPR016164">
    <property type="entry name" value="FAD-linked_Oxase-like_C"/>
</dbReference>
<dbReference type="GO" id="GO:0071949">
    <property type="term" value="F:FAD binding"/>
    <property type="evidence" value="ECO:0007669"/>
    <property type="project" value="InterPro"/>
</dbReference>
<dbReference type="SUPFAM" id="SSF56176">
    <property type="entry name" value="FAD-binding/transporter-associated domain-like"/>
    <property type="match status" value="1"/>
</dbReference>
<dbReference type="AlphaFoldDB" id="A0A1X0NXE7"/>
<comment type="caution">
    <text evidence="7">The sequence shown here is derived from an EMBL/GenBank/DDBJ whole genome shotgun (WGS) entry which is preliminary data.</text>
</comment>
<dbReference type="InterPro" id="IPR004113">
    <property type="entry name" value="FAD-bd_oxidored_4_C"/>
</dbReference>
<dbReference type="InterPro" id="IPR036318">
    <property type="entry name" value="FAD-bd_PCMH-like_sf"/>
</dbReference>
<evidence type="ECO:0000256" key="4">
    <source>
        <dbReference type="ARBA" id="ARBA00022827"/>
    </source>
</evidence>
<dbReference type="GO" id="GO:0005739">
    <property type="term" value="C:mitochondrion"/>
    <property type="evidence" value="ECO:0007669"/>
    <property type="project" value="TreeGrafter"/>
</dbReference>
<evidence type="ECO:0000256" key="2">
    <source>
        <dbReference type="ARBA" id="ARBA00008000"/>
    </source>
</evidence>
<dbReference type="EMBL" id="NBCO01000013">
    <property type="protein sequence ID" value="ORC89208.1"/>
    <property type="molecule type" value="Genomic_DNA"/>
</dbReference>
<dbReference type="Gene3D" id="3.30.43.10">
    <property type="entry name" value="Uridine Diphospho-n-acetylenolpyruvylglucosamine Reductase, domain 2"/>
    <property type="match status" value="1"/>
</dbReference>
<keyword evidence="4" id="KW-0274">FAD</keyword>
<dbReference type="Pfam" id="PF02913">
    <property type="entry name" value="FAD-oxidase_C"/>
    <property type="match status" value="1"/>
</dbReference>
<evidence type="ECO:0000259" key="6">
    <source>
        <dbReference type="PROSITE" id="PS51387"/>
    </source>
</evidence>
<dbReference type="Gene3D" id="1.10.45.10">
    <property type="entry name" value="Vanillyl-alcohol Oxidase, Chain A, domain 4"/>
    <property type="match status" value="1"/>
</dbReference>
<dbReference type="InterPro" id="IPR006094">
    <property type="entry name" value="Oxid_FAD_bind_N"/>
</dbReference>
<organism evidence="7 8">
    <name type="scientific">Trypanosoma theileri</name>
    <dbReference type="NCBI Taxonomy" id="67003"/>
    <lineage>
        <taxon>Eukaryota</taxon>
        <taxon>Discoba</taxon>
        <taxon>Euglenozoa</taxon>
        <taxon>Kinetoplastea</taxon>
        <taxon>Metakinetoplastina</taxon>
        <taxon>Trypanosomatida</taxon>
        <taxon>Trypanosomatidae</taxon>
        <taxon>Trypanosoma</taxon>
    </lineage>
</organism>
<sequence length="518" mass="57305">MVVLSAARQRALHYAKRNVNFVKLQPKHLEYFNSILQEPCPNRKTVGKILTQPDKIAPFNRDWMNQVEGECPAVLLPTCTQHVSAILKYCQEEKIAIVPQCGNTGLVYGSSALHDEVILSLREMNAEPVVSKKTMSAEAEAGVILQHLQDVAKTNGLLVPLTMGSKGSAQIGGTVSTNAGGIHFARYGSMHANVLGLEVVTAKGDILNMMSTLRKDNAGYDLKHLFIGSEGTLGVVTRASIKLFPYPCSAQLALFRLQTFEAVLELYRLAQEHLAESLSAFEVMDGESLTTTPQEELPFTKTNKNNIFRTGKDYSSAYFAVLVETNGSNADHDMEKLANFVEAAEANPFCAVKNNQNENFEPILSQSLKQTAQLWKVREDVPVRLASAGTTYKFDISFPLDKFYMVVEHFRELLYKNGKFNPDEVLVVGYGHFGDGNIHLNIVDRTRKHSEALDIELFPAVYEFCAAHSGSISAEHGVGVQKKSYLGLSRTPEVIAVMKNLKQMMDPNGVLNPYKVLE</sequence>
<accession>A0A1X0NXE7</accession>
<dbReference type="InterPro" id="IPR016166">
    <property type="entry name" value="FAD-bd_PCMH"/>
</dbReference>
<dbReference type="Gene3D" id="3.30.70.2190">
    <property type="match status" value="1"/>
</dbReference>
<name>A0A1X0NXE7_9TRYP</name>
<comment type="cofactor">
    <cofactor evidence="1">
        <name>FAD</name>
        <dbReference type="ChEBI" id="CHEBI:57692"/>
    </cofactor>
</comment>
<feature type="domain" description="FAD-binding PCMH-type" evidence="6">
    <location>
        <begin position="67"/>
        <end position="246"/>
    </location>
</feature>
<dbReference type="PANTHER" id="PTHR43716">
    <property type="entry name" value="D-2-HYDROXYGLUTARATE DEHYDROGENASE, MITOCHONDRIAL"/>
    <property type="match status" value="1"/>
</dbReference>
<dbReference type="GeneID" id="39985208"/>
<dbReference type="OrthoDB" id="5332616at2759"/>
<keyword evidence="8" id="KW-1185">Reference proteome</keyword>
<reference evidence="7 8" key="1">
    <citation type="submission" date="2017-03" db="EMBL/GenBank/DDBJ databases">
        <title>An alternative strategy for trypanosome survival in the mammalian bloodstream revealed through genome and transcriptome analysis of the ubiquitous bovine parasite Trypanosoma (Megatrypanum) theileri.</title>
        <authorList>
            <person name="Kelly S."/>
            <person name="Ivens A."/>
            <person name="Mott A."/>
            <person name="O'Neill E."/>
            <person name="Emms D."/>
            <person name="Macleod O."/>
            <person name="Voorheis P."/>
            <person name="Matthews J."/>
            <person name="Matthews K."/>
            <person name="Carrington M."/>
        </authorList>
    </citation>
    <scope>NUCLEOTIDE SEQUENCE [LARGE SCALE GENOMIC DNA]</scope>
    <source>
        <strain evidence="7">Edinburgh</strain>
    </source>
</reference>
<dbReference type="FunFam" id="1.10.45.10:FF:000001">
    <property type="entry name" value="D-lactate dehydrogenase mitochondrial"/>
    <property type="match status" value="1"/>
</dbReference>
<proteinExistence type="inferred from homology"/>
<evidence type="ECO:0000313" key="8">
    <source>
        <dbReference type="Proteomes" id="UP000192257"/>
    </source>
</evidence>
<dbReference type="RefSeq" id="XP_028883274.1">
    <property type="nucleotide sequence ID" value="XM_029025428.1"/>
</dbReference>
<dbReference type="GO" id="GO:0016491">
    <property type="term" value="F:oxidoreductase activity"/>
    <property type="evidence" value="ECO:0007669"/>
    <property type="project" value="UniProtKB-KW"/>
</dbReference>
<comment type="similarity">
    <text evidence="2">Belongs to the FAD-binding oxidoreductase/transferase type 4 family.</text>
</comment>
<dbReference type="InterPro" id="IPR051264">
    <property type="entry name" value="FAD-oxidored/transferase_4"/>
</dbReference>
<dbReference type="Pfam" id="PF01565">
    <property type="entry name" value="FAD_binding_4"/>
    <property type="match status" value="1"/>
</dbReference>
<protein>
    <submittedName>
        <fullName evidence="7">Actin interacting protein-like protein</fullName>
    </submittedName>
</protein>
<keyword evidence="5" id="KW-0560">Oxidoreductase</keyword>
<dbReference type="Proteomes" id="UP000192257">
    <property type="component" value="Unassembled WGS sequence"/>
</dbReference>
<dbReference type="Gene3D" id="3.30.70.2740">
    <property type="match status" value="1"/>
</dbReference>
<keyword evidence="3" id="KW-0285">Flavoprotein</keyword>
<evidence type="ECO:0000256" key="5">
    <source>
        <dbReference type="ARBA" id="ARBA00023002"/>
    </source>
</evidence>
<dbReference type="InterPro" id="IPR016171">
    <property type="entry name" value="Vanillyl_alc_oxidase_C-sub2"/>
</dbReference>